<dbReference type="RefSeq" id="WP_004014846.1">
    <property type="nucleotide sequence ID" value="NZ_JABCUO010000053.1"/>
</dbReference>
<dbReference type="Proteomes" id="UP000582487">
    <property type="component" value="Unassembled WGS sequence"/>
</dbReference>
<dbReference type="PIRSF" id="PIRSF006156">
    <property type="entry name" value="YafQ"/>
    <property type="match status" value="1"/>
</dbReference>
<dbReference type="InterPro" id="IPR035093">
    <property type="entry name" value="RelE/ParE_toxin_dom_sf"/>
</dbReference>
<sequence length="90" mass="10478">MLELIYTTKFKRDLKLMHKRGADVSLLASVLDRLRRGETLEAKYRDHALTGNYLGFRECHIQPDWLLIYLVNKTELILTASRTGSHSDLF</sequence>
<name>A0A848RW14_9ACTO</name>
<evidence type="ECO:0000256" key="2">
    <source>
        <dbReference type="ARBA" id="ARBA00061366"/>
    </source>
</evidence>
<protein>
    <submittedName>
        <fullName evidence="4">Type II toxin-antitoxin system YafQ family toxin</fullName>
    </submittedName>
</protein>
<dbReference type="InterPro" id="IPR004386">
    <property type="entry name" value="Toxin_YafQ-like"/>
</dbReference>
<dbReference type="GO" id="GO:0006415">
    <property type="term" value="P:translational termination"/>
    <property type="evidence" value="ECO:0007669"/>
    <property type="project" value="TreeGrafter"/>
</dbReference>
<dbReference type="GO" id="GO:0006402">
    <property type="term" value="P:mRNA catabolic process"/>
    <property type="evidence" value="ECO:0007669"/>
    <property type="project" value="TreeGrafter"/>
</dbReference>
<comment type="similarity">
    <text evidence="2">Belongs to the RelE toxin family. YafQ subfamily.</text>
</comment>
<dbReference type="InterPro" id="IPR007712">
    <property type="entry name" value="RelE/ParE_toxin"/>
</dbReference>
<dbReference type="EMBL" id="JABCUV010000027">
    <property type="protein sequence ID" value="NMW94236.1"/>
    <property type="molecule type" value="Genomic_DNA"/>
</dbReference>
<dbReference type="AlphaFoldDB" id="A0A848RW14"/>
<evidence type="ECO:0000256" key="1">
    <source>
        <dbReference type="ARBA" id="ARBA00022649"/>
    </source>
</evidence>
<comment type="caution">
    <text evidence="4">The sequence shown here is derived from an EMBL/GenBank/DDBJ whole genome shotgun (WGS) entry which is preliminary data.</text>
</comment>
<gene>
    <name evidence="4" type="ORF">HHJ74_11240</name>
</gene>
<evidence type="ECO:0000313" key="5">
    <source>
        <dbReference type="Proteomes" id="UP000582487"/>
    </source>
</evidence>
<dbReference type="Gene3D" id="3.30.2310.20">
    <property type="entry name" value="RelE-like"/>
    <property type="match status" value="1"/>
</dbReference>
<keyword evidence="1" id="KW-1277">Toxin-antitoxin system</keyword>
<dbReference type="PANTHER" id="PTHR40588:SF1">
    <property type="entry name" value="MRNA INTERFERASE TOXIN YAFQ"/>
    <property type="match status" value="1"/>
</dbReference>
<reference evidence="4 5" key="1">
    <citation type="submission" date="2020-04" db="EMBL/GenBank/DDBJ databases">
        <title>Antimicrobial susceptibility and clonality of vaginal-derived multi-drug resistant Mobiluncus isolates in China.</title>
        <authorList>
            <person name="Zhang X."/>
        </authorList>
    </citation>
    <scope>NUCLEOTIDE SEQUENCE [LARGE SCALE GENOMIC DNA]</scope>
    <source>
        <strain evidence="4 5">7</strain>
    </source>
</reference>
<dbReference type="NCBIfam" id="TIGR02385">
    <property type="entry name" value="RelE_StbE"/>
    <property type="match status" value="1"/>
</dbReference>
<accession>A0A848RW14</accession>
<feature type="active site" description="Proton donor" evidence="3">
    <location>
        <position position="86"/>
    </location>
</feature>
<dbReference type="SUPFAM" id="SSF143011">
    <property type="entry name" value="RelE-like"/>
    <property type="match status" value="1"/>
</dbReference>
<proteinExistence type="inferred from homology"/>
<dbReference type="Pfam" id="PF15738">
    <property type="entry name" value="YafQ_toxin"/>
    <property type="match status" value="1"/>
</dbReference>
<dbReference type="PANTHER" id="PTHR40588">
    <property type="entry name" value="MRNA INTERFERASE TOXIN YAFQ"/>
    <property type="match status" value="1"/>
</dbReference>
<evidence type="ECO:0000256" key="3">
    <source>
        <dbReference type="PIRSR" id="PIRSR006156-1"/>
    </source>
</evidence>
<evidence type="ECO:0000313" key="4">
    <source>
        <dbReference type="EMBL" id="NMW94236.1"/>
    </source>
</evidence>
<organism evidence="4 5">
    <name type="scientific">Mobiluncus mulieris</name>
    <dbReference type="NCBI Taxonomy" id="2052"/>
    <lineage>
        <taxon>Bacteria</taxon>
        <taxon>Bacillati</taxon>
        <taxon>Actinomycetota</taxon>
        <taxon>Actinomycetes</taxon>
        <taxon>Actinomycetales</taxon>
        <taxon>Actinomycetaceae</taxon>
        <taxon>Mobiluncus</taxon>
    </lineage>
</organism>
<dbReference type="FunFam" id="3.30.2310.20:FF:000003">
    <property type="entry name" value="Type II toxin-antitoxin system YafQ family toxin"/>
    <property type="match status" value="1"/>
</dbReference>
<dbReference type="GO" id="GO:0004521">
    <property type="term" value="F:RNA endonuclease activity"/>
    <property type="evidence" value="ECO:0007669"/>
    <property type="project" value="TreeGrafter"/>
</dbReference>